<feature type="compositionally biased region" description="Acidic residues" evidence="2">
    <location>
        <begin position="699"/>
        <end position="715"/>
    </location>
</feature>
<dbReference type="Pfam" id="PF01585">
    <property type="entry name" value="G-patch"/>
    <property type="match status" value="1"/>
</dbReference>
<dbReference type="InterPro" id="IPR011666">
    <property type="entry name" value="DUF1604"/>
</dbReference>
<feature type="region of interest" description="Disordered" evidence="2">
    <location>
        <begin position="699"/>
        <end position="729"/>
    </location>
</feature>
<protein>
    <submittedName>
        <fullName evidence="4">G-patch domain-containing protein</fullName>
    </submittedName>
</protein>
<organism evidence="4 5">
    <name type="scientific">Meloidogyne graminicola</name>
    <dbReference type="NCBI Taxonomy" id="189291"/>
    <lineage>
        <taxon>Eukaryota</taxon>
        <taxon>Metazoa</taxon>
        <taxon>Ecdysozoa</taxon>
        <taxon>Nematoda</taxon>
        <taxon>Chromadorea</taxon>
        <taxon>Rhabditida</taxon>
        <taxon>Tylenchina</taxon>
        <taxon>Tylenchomorpha</taxon>
        <taxon>Tylenchoidea</taxon>
        <taxon>Meloidogynidae</taxon>
        <taxon>Meloidogyninae</taxon>
        <taxon>Meloidogyne</taxon>
    </lineage>
</organism>
<dbReference type="Pfam" id="PF26093">
    <property type="entry name" value="HTH_TGH"/>
    <property type="match status" value="1"/>
</dbReference>
<dbReference type="InterPro" id="IPR000467">
    <property type="entry name" value="G_patch_dom"/>
</dbReference>
<comment type="caution">
    <text evidence="4">The sequence shown here is derived from an EMBL/GenBank/DDBJ whole genome shotgun (WGS) entry which is preliminary data.</text>
</comment>
<dbReference type="GO" id="GO:0003723">
    <property type="term" value="F:RNA binding"/>
    <property type="evidence" value="ECO:0007669"/>
    <property type="project" value="TreeGrafter"/>
</dbReference>
<name>A0A8S9ZGE4_9BILA</name>
<dbReference type="GO" id="GO:0005634">
    <property type="term" value="C:nucleus"/>
    <property type="evidence" value="ECO:0007669"/>
    <property type="project" value="TreeGrafter"/>
</dbReference>
<feature type="domain" description="G-patch" evidence="3">
    <location>
        <begin position="150"/>
        <end position="170"/>
    </location>
</feature>
<dbReference type="Proteomes" id="UP000605970">
    <property type="component" value="Unassembled WGS sequence"/>
</dbReference>
<sequence length="838" mass="95872">MVYGTPFEQLEDEAKSAVSKKPKGIQDEIVTDERGRRRFHGAFTGGFSAGYFNTAGSKHGWVPQTFKSSRTDRGERLDQSAEDFMDDEDFGEFGIAARKFRTKADFMDTLAAPGEERLLAWERAGTSTNVVTNDDGSLANKLNSILRPVNDSIGMKILRKMGWRPGKGVGAKMTRRALERQKLIDAKNSGKEADFDEETVRDIEEIIPTAEFSPDDIKPLEICQKENVHGMGYKPLQEIGVLSETYGRVTATLKKVNQSGRGIRGQAFGVGAFEDDDEDIYTNYDLTQYDFEVGTSASQSTQLNIPKFDSTFIPSSTSKIDGRDSTKSMKFFTAQMPPSGWRPSTNRTKSLLVSGKKEISKKLPEAVLKASTQLTPFQRAKLLGERDHSVMEMLTIEQRTKLKFNEFIVSVNSRNENKQHYFNKQSSIIQSSTSQPFEEEPLKAHRFRQYVSYLKRGIPFIQPADMTLLQWESEKIEFENVLPSELRVLLKEVQERQKPLAKLDFARPIAEHLKQRFARESGVDKEDYEEQIKHEVNYLKINFITYYLKSSIKTDPQLEAVRSNQFGVATRQLHEWHPSPDLCKRFNVPNPYPDSHLLGVPGLSGQRYGTQKDYSSEYSLMELAGNLGGNKVDTQHRRHTSRFDQKIVNDEQQQFVSIVKKEVKETNEEKIGSQKNVVENAPIELLSAIFGDDDFKENDEFNKEEEEEEKEEEEESLIHLPKKKPKKDIKEEQNGKLINISKEKIITVLDIVDDDNVYGPAMPPPEFLEQKYSQEQFLLENKNGSNINDIITIESGIDDSSSDDDSTDSEEERRKRRKEKKRKKKMKKEKKKKHKKII</sequence>
<proteinExistence type="inferred from homology"/>
<evidence type="ECO:0000313" key="5">
    <source>
        <dbReference type="Proteomes" id="UP000605970"/>
    </source>
</evidence>
<reference evidence="4" key="1">
    <citation type="journal article" date="2020" name="Ecol. Evol.">
        <title>Genome structure and content of the rice root-knot nematode (Meloidogyne graminicola).</title>
        <authorList>
            <person name="Phan N.T."/>
            <person name="Danchin E.G.J."/>
            <person name="Klopp C."/>
            <person name="Perfus-Barbeoch L."/>
            <person name="Kozlowski D.K."/>
            <person name="Koutsovoulos G.D."/>
            <person name="Lopez-Roques C."/>
            <person name="Bouchez O."/>
            <person name="Zahm M."/>
            <person name="Besnard G."/>
            <person name="Bellafiore S."/>
        </authorList>
    </citation>
    <scope>NUCLEOTIDE SEQUENCE</scope>
    <source>
        <strain evidence="4">VN-18</strain>
    </source>
</reference>
<gene>
    <name evidence="4" type="ORF">Mgra_00008171</name>
</gene>
<feature type="compositionally biased region" description="Acidic residues" evidence="2">
    <location>
        <begin position="796"/>
        <end position="810"/>
    </location>
</feature>
<dbReference type="OrthoDB" id="20507at2759"/>
<dbReference type="SMART" id="SM00443">
    <property type="entry name" value="G_patch"/>
    <property type="match status" value="1"/>
</dbReference>
<dbReference type="PANTHER" id="PTHR13384:SF19">
    <property type="entry name" value="G PATCH DOMAIN-CONTAINING PROTEIN 1"/>
    <property type="match status" value="1"/>
</dbReference>
<dbReference type="PROSITE" id="PS50174">
    <property type="entry name" value="G_PATCH"/>
    <property type="match status" value="1"/>
</dbReference>
<evidence type="ECO:0000256" key="2">
    <source>
        <dbReference type="SAM" id="MobiDB-lite"/>
    </source>
</evidence>
<dbReference type="PANTHER" id="PTHR13384">
    <property type="entry name" value="G PATCH DOMAIN-CONTAINING PROTEIN 1"/>
    <property type="match status" value="1"/>
</dbReference>
<dbReference type="AlphaFoldDB" id="A0A8S9ZGE4"/>
<dbReference type="GO" id="GO:0006397">
    <property type="term" value="P:mRNA processing"/>
    <property type="evidence" value="ECO:0007669"/>
    <property type="project" value="InterPro"/>
</dbReference>
<dbReference type="EMBL" id="JABEBT010000103">
    <property type="protein sequence ID" value="KAF7632390.1"/>
    <property type="molecule type" value="Genomic_DNA"/>
</dbReference>
<feature type="compositionally biased region" description="Basic residues" evidence="2">
    <location>
        <begin position="814"/>
        <end position="838"/>
    </location>
</feature>
<accession>A0A8S9ZGE4</accession>
<evidence type="ECO:0000256" key="1">
    <source>
        <dbReference type="ARBA" id="ARBA00008600"/>
    </source>
</evidence>
<feature type="region of interest" description="Disordered" evidence="2">
    <location>
        <begin position="793"/>
        <end position="838"/>
    </location>
</feature>
<evidence type="ECO:0000313" key="4">
    <source>
        <dbReference type="EMBL" id="KAF7632390.1"/>
    </source>
</evidence>
<evidence type="ECO:0000259" key="3">
    <source>
        <dbReference type="PROSITE" id="PS50174"/>
    </source>
</evidence>
<keyword evidence="5" id="KW-1185">Reference proteome</keyword>
<dbReference type="Pfam" id="PF07713">
    <property type="entry name" value="DUF1604"/>
    <property type="match status" value="1"/>
</dbReference>
<comment type="similarity">
    <text evidence="1">Belongs to the GPATCH1 family.</text>
</comment>